<dbReference type="Proteomes" id="UP000075809">
    <property type="component" value="Unassembled WGS sequence"/>
</dbReference>
<dbReference type="EMBL" id="KQ982722">
    <property type="protein sequence ID" value="KYQ51639.1"/>
    <property type="molecule type" value="Genomic_DNA"/>
</dbReference>
<gene>
    <name evidence="2" type="ORF">ALC60_09258</name>
</gene>
<feature type="region of interest" description="Disordered" evidence="1">
    <location>
        <begin position="259"/>
        <end position="294"/>
    </location>
</feature>
<name>A0A151WUN5_9HYME</name>
<evidence type="ECO:0000313" key="3">
    <source>
        <dbReference type="Proteomes" id="UP000075809"/>
    </source>
</evidence>
<dbReference type="AlphaFoldDB" id="A0A151WUN5"/>
<sequence length="316" mass="35304">DAKTTLFIVNSELSQSLDNRYFSSSSVPSERLFLDETSRDGMRRGEAAARQGETERRSAALKGKSFKLRERKKNAFLLIPDKYVGKRAAESAALCLRSNGFVKLCWYAAKREKHVKRRLPGCFGNFELLRFTGPKKQSGVLGAQLFHRRLSPYVKTKTRFCATVDTLESATFFLWRSAANSSVASTAAAARRWSYNRKEGGRRLGGGNRVEGRRTYSLHTAHSLKDNYSFAIDLKISEILASAEPFPVEKYRRRGAGVGEKVPRKGDASGCERQEENQEEDGRSEGGREGCQSEGFAEQRLADCSETFVFLGSPNP</sequence>
<protein>
    <submittedName>
        <fullName evidence="2">Uncharacterized protein</fullName>
    </submittedName>
</protein>
<accession>A0A151WUN5</accession>
<keyword evidence="3" id="KW-1185">Reference proteome</keyword>
<feature type="non-terminal residue" evidence="2">
    <location>
        <position position="1"/>
    </location>
</feature>
<evidence type="ECO:0000256" key="1">
    <source>
        <dbReference type="SAM" id="MobiDB-lite"/>
    </source>
</evidence>
<reference evidence="2 3" key="1">
    <citation type="submission" date="2015-09" db="EMBL/GenBank/DDBJ databases">
        <title>Trachymyrmex zeteki WGS genome.</title>
        <authorList>
            <person name="Nygaard S."/>
            <person name="Hu H."/>
            <person name="Boomsma J."/>
            <person name="Zhang G."/>
        </authorList>
    </citation>
    <scope>NUCLEOTIDE SEQUENCE [LARGE SCALE GENOMIC DNA]</scope>
    <source>
        <strain evidence="2">Tzet28-1</strain>
        <tissue evidence="2">Whole body</tissue>
    </source>
</reference>
<proteinExistence type="predicted"/>
<dbReference type="STRING" id="64791.A0A151WUN5"/>
<feature type="compositionally biased region" description="Basic and acidic residues" evidence="1">
    <location>
        <begin position="261"/>
        <end position="288"/>
    </location>
</feature>
<evidence type="ECO:0000313" key="2">
    <source>
        <dbReference type="EMBL" id="KYQ51639.1"/>
    </source>
</evidence>
<organism evidence="2 3">
    <name type="scientific">Mycetomoellerius zeteki</name>
    <dbReference type="NCBI Taxonomy" id="64791"/>
    <lineage>
        <taxon>Eukaryota</taxon>
        <taxon>Metazoa</taxon>
        <taxon>Ecdysozoa</taxon>
        <taxon>Arthropoda</taxon>
        <taxon>Hexapoda</taxon>
        <taxon>Insecta</taxon>
        <taxon>Pterygota</taxon>
        <taxon>Neoptera</taxon>
        <taxon>Endopterygota</taxon>
        <taxon>Hymenoptera</taxon>
        <taxon>Apocrita</taxon>
        <taxon>Aculeata</taxon>
        <taxon>Formicoidea</taxon>
        <taxon>Formicidae</taxon>
        <taxon>Myrmicinae</taxon>
        <taxon>Mycetomoellerius</taxon>
    </lineage>
</organism>